<keyword evidence="3" id="KW-1185">Reference proteome</keyword>
<dbReference type="Gene3D" id="1.10.260.40">
    <property type="entry name" value="lambda repressor-like DNA-binding domains"/>
    <property type="match status" value="1"/>
</dbReference>
<dbReference type="InterPro" id="IPR010982">
    <property type="entry name" value="Lambda_DNA-bd_dom_sf"/>
</dbReference>
<dbReference type="InterPro" id="IPR001387">
    <property type="entry name" value="Cro/C1-type_HTH"/>
</dbReference>
<feature type="domain" description="HTH cro/C1-type" evidence="1">
    <location>
        <begin position="21"/>
        <end position="56"/>
    </location>
</feature>
<name>A0A939PKG6_9ACTN</name>
<sequence>MPAPRELDPHASLASYFGAEIRRLRERLGWTQERLAEELGWSLSTVASVETARRSPPAGFPEKADLVYGLPEVLAHLAELVRSQPRWFERYLDLERQARRINMWSMHLVPGLFQIEEYARAILKAGRPMDPPEVIEERLAERMKRQQILERAEPPQLSVILHEAAVKQPVKSVDVTRAQLQRLRDLGRRPNIRIQVLPFAAGEHAGIDGAFTIFEFSDEPPVGYALCRDSGRLIDQADEFEWATLNYDQLKAEALSPEASIGMITGAMSHIWIDRNP</sequence>
<accession>A0A939PKG6</accession>
<dbReference type="SUPFAM" id="SSF47413">
    <property type="entry name" value="lambda repressor-like DNA-binding domains"/>
    <property type="match status" value="1"/>
</dbReference>
<dbReference type="Proteomes" id="UP000669179">
    <property type="component" value="Unassembled WGS sequence"/>
</dbReference>
<dbReference type="SMART" id="SM00530">
    <property type="entry name" value="HTH_XRE"/>
    <property type="match status" value="1"/>
</dbReference>
<dbReference type="GO" id="GO:0003677">
    <property type="term" value="F:DNA binding"/>
    <property type="evidence" value="ECO:0007669"/>
    <property type="project" value="InterPro"/>
</dbReference>
<protein>
    <submittedName>
        <fullName evidence="2">Helix-turn-helix domain-containing protein</fullName>
    </submittedName>
</protein>
<proteinExistence type="predicted"/>
<evidence type="ECO:0000259" key="1">
    <source>
        <dbReference type="PROSITE" id="PS50943"/>
    </source>
</evidence>
<evidence type="ECO:0000313" key="2">
    <source>
        <dbReference type="EMBL" id="MBO2451514.1"/>
    </source>
</evidence>
<dbReference type="Pfam" id="PF19054">
    <property type="entry name" value="DUF5753"/>
    <property type="match status" value="1"/>
</dbReference>
<dbReference type="InterPro" id="IPR043917">
    <property type="entry name" value="DUF5753"/>
</dbReference>
<dbReference type="AlphaFoldDB" id="A0A939PKG6"/>
<reference evidence="2" key="1">
    <citation type="submission" date="2021-03" db="EMBL/GenBank/DDBJ databases">
        <authorList>
            <person name="Kanchanasin P."/>
            <person name="Saeng-In P."/>
            <person name="Phongsopitanun W."/>
            <person name="Yuki M."/>
            <person name="Kudo T."/>
            <person name="Ohkuma M."/>
            <person name="Tanasupawat S."/>
        </authorList>
    </citation>
    <scope>NUCLEOTIDE SEQUENCE</scope>
    <source>
        <strain evidence="2">GKU 128</strain>
    </source>
</reference>
<dbReference type="PROSITE" id="PS50943">
    <property type="entry name" value="HTH_CROC1"/>
    <property type="match status" value="1"/>
</dbReference>
<organism evidence="2 3">
    <name type="scientific">Actinomadura barringtoniae</name>
    <dbReference type="NCBI Taxonomy" id="1427535"/>
    <lineage>
        <taxon>Bacteria</taxon>
        <taxon>Bacillati</taxon>
        <taxon>Actinomycetota</taxon>
        <taxon>Actinomycetes</taxon>
        <taxon>Streptosporangiales</taxon>
        <taxon>Thermomonosporaceae</taxon>
        <taxon>Actinomadura</taxon>
    </lineage>
</organism>
<evidence type="ECO:0000313" key="3">
    <source>
        <dbReference type="Proteomes" id="UP000669179"/>
    </source>
</evidence>
<comment type="caution">
    <text evidence="2">The sequence shown here is derived from an EMBL/GenBank/DDBJ whole genome shotgun (WGS) entry which is preliminary data.</text>
</comment>
<dbReference type="Pfam" id="PF13560">
    <property type="entry name" value="HTH_31"/>
    <property type="match status" value="1"/>
</dbReference>
<dbReference type="CDD" id="cd00093">
    <property type="entry name" value="HTH_XRE"/>
    <property type="match status" value="1"/>
</dbReference>
<dbReference type="RefSeq" id="WP_208259402.1">
    <property type="nucleotide sequence ID" value="NZ_JAGEOJ010000013.1"/>
</dbReference>
<dbReference type="EMBL" id="JAGEOJ010000013">
    <property type="protein sequence ID" value="MBO2451514.1"/>
    <property type="molecule type" value="Genomic_DNA"/>
</dbReference>
<gene>
    <name evidence="2" type="ORF">J4573_30790</name>
</gene>